<keyword evidence="1" id="KW-1133">Transmembrane helix</keyword>
<organism evidence="2 3">
    <name type="scientific">Actinopolyspora alba</name>
    <dbReference type="NCBI Taxonomy" id="673379"/>
    <lineage>
        <taxon>Bacteria</taxon>
        <taxon>Bacillati</taxon>
        <taxon>Actinomycetota</taxon>
        <taxon>Actinomycetes</taxon>
        <taxon>Actinopolysporales</taxon>
        <taxon>Actinopolysporaceae</taxon>
        <taxon>Actinopolyspora</taxon>
        <taxon>Actinopolyspora alba group</taxon>
    </lineage>
</organism>
<dbReference type="EMBL" id="FOMZ01000002">
    <property type="protein sequence ID" value="SFD73101.1"/>
    <property type="molecule type" value="Genomic_DNA"/>
</dbReference>
<gene>
    <name evidence="2" type="ORF">SAMN04487819_102366</name>
</gene>
<keyword evidence="3" id="KW-1185">Reference proteome</keyword>
<feature type="transmembrane region" description="Helical" evidence="1">
    <location>
        <begin position="100"/>
        <end position="122"/>
    </location>
</feature>
<sequence length="171" mass="17474">MAVDSDGPARTGGTGVVPGRLVSGAGWGAVATVLMSVVMLFGMLTGVAPLPNPVPVALVARTVGALPQPVLVGLAVLAHLAYGAVAAAVLAGLVRRVSVWIGLGYGVLLWGLLGLVWLPYLSWGLFGIAVTPRIAVATLLPHLVYGLTLGLVLDRHHAPRRRTTGIGGEAR</sequence>
<dbReference type="Pfam" id="PF20587">
    <property type="entry name" value="DUF6789"/>
    <property type="match status" value="1"/>
</dbReference>
<evidence type="ECO:0000313" key="3">
    <source>
        <dbReference type="Proteomes" id="UP000198716"/>
    </source>
</evidence>
<keyword evidence="1" id="KW-0812">Transmembrane</keyword>
<feature type="transmembrane region" description="Helical" evidence="1">
    <location>
        <begin position="70"/>
        <end position="93"/>
    </location>
</feature>
<dbReference type="InterPro" id="IPR046739">
    <property type="entry name" value="DUF6789"/>
</dbReference>
<accession>A0A1I1UQN2</accession>
<proteinExistence type="predicted"/>
<protein>
    <submittedName>
        <fullName evidence="2">Uncharacterized protein</fullName>
    </submittedName>
</protein>
<keyword evidence="1" id="KW-0472">Membrane</keyword>
<feature type="transmembrane region" description="Helical" evidence="1">
    <location>
        <begin position="134"/>
        <end position="153"/>
    </location>
</feature>
<dbReference type="RefSeq" id="WP_092924174.1">
    <property type="nucleotide sequence ID" value="NZ_FOMZ01000002.1"/>
</dbReference>
<feature type="transmembrane region" description="Helical" evidence="1">
    <location>
        <begin position="27"/>
        <end position="50"/>
    </location>
</feature>
<reference evidence="3" key="1">
    <citation type="submission" date="2016-10" db="EMBL/GenBank/DDBJ databases">
        <authorList>
            <person name="Varghese N."/>
            <person name="Submissions S."/>
        </authorList>
    </citation>
    <scope>NUCLEOTIDE SEQUENCE [LARGE SCALE GENOMIC DNA]</scope>
    <source>
        <strain evidence="3">DSM 45004</strain>
    </source>
</reference>
<dbReference type="Proteomes" id="UP000198716">
    <property type="component" value="Unassembled WGS sequence"/>
</dbReference>
<evidence type="ECO:0000313" key="2">
    <source>
        <dbReference type="EMBL" id="SFD73101.1"/>
    </source>
</evidence>
<dbReference type="AlphaFoldDB" id="A0A1I1UQN2"/>
<name>A0A1I1UQN2_9ACTN</name>
<evidence type="ECO:0000256" key="1">
    <source>
        <dbReference type="SAM" id="Phobius"/>
    </source>
</evidence>